<evidence type="ECO:0000256" key="2">
    <source>
        <dbReference type="ARBA" id="ARBA00044752"/>
    </source>
</evidence>
<dbReference type="InterPro" id="IPR011333">
    <property type="entry name" value="SKP1/BTB/POZ_sf"/>
</dbReference>
<dbReference type="GO" id="GO:0006355">
    <property type="term" value="P:regulation of DNA-templated transcription"/>
    <property type="evidence" value="ECO:0007669"/>
    <property type="project" value="TreeGrafter"/>
</dbReference>
<dbReference type="GO" id="GO:0005634">
    <property type="term" value="C:nucleus"/>
    <property type="evidence" value="ECO:0007669"/>
    <property type="project" value="TreeGrafter"/>
</dbReference>
<protein>
    <submittedName>
        <fullName evidence="6">Ankyrin repeat domain-containing protein</fullName>
    </submittedName>
</protein>
<feature type="domain" description="BTB" evidence="5">
    <location>
        <begin position="160"/>
        <end position="232"/>
    </location>
</feature>
<dbReference type="InterPro" id="IPR000210">
    <property type="entry name" value="BTB/POZ_dom"/>
</dbReference>
<dbReference type="PROSITE" id="PS50088">
    <property type="entry name" value="ANK_REPEAT"/>
    <property type="match status" value="1"/>
</dbReference>
<evidence type="ECO:0000313" key="6">
    <source>
        <dbReference type="EMBL" id="QDZ18067.1"/>
    </source>
</evidence>
<gene>
    <name evidence="6" type="ORF">A3770_01p05850</name>
</gene>
<reference evidence="6 7" key="1">
    <citation type="submission" date="2018-07" db="EMBL/GenBank/DDBJ databases">
        <title>The complete nuclear genome of the prasinophyte Chloropicon primus (CCMP1205).</title>
        <authorList>
            <person name="Pombert J.-F."/>
            <person name="Otis C."/>
            <person name="Turmel M."/>
            <person name="Lemieux C."/>
        </authorList>
    </citation>
    <scope>NUCLEOTIDE SEQUENCE [LARGE SCALE GENOMIC DNA]</scope>
    <source>
        <strain evidence="6 7">CCMP1205</strain>
    </source>
</reference>
<name>A0A5B8MC84_9CHLO</name>
<dbReference type="SUPFAM" id="SSF48403">
    <property type="entry name" value="Ankyrin repeat"/>
    <property type="match status" value="1"/>
</dbReference>
<comment type="pathway">
    <text evidence="1">Protein modification; protein ubiquitination.</text>
</comment>
<dbReference type="Pfam" id="PF00651">
    <property type="entry name" value="BTB"/>
    <property type="match status" value="1"/>
</dbReference>
<evidence type="ECO:0000256" key="1">
    <source>
        <dbReference type="ARBA" id="ARBA00004906"/>
    </source>
</evidence>
<evidence type="ECO:0000256" key="3">
    <source>
        <dbReference type="PROSITE-ProRule" id="PRU00023"/>
    </source>
</evidence>
<dbReference type="Gene3D" id="1.25.40.20">
    <property type="entry name" value="Ankyrin repeat-containing domain"/>
    <property type="match status" value="1"/>
</dbReference>
<accession>A0A5B8MC84</accession>
<dbReference type="Pfam" id="PF12796">
    <property type="entry name" value="Ank_2"/>
    <property type="match status" value="1"/>
</dbReference>
<evidence type="ECO:0000313" key="7">
    <source>
        <dbReference type="Proteomes" id="UP000316726"/>
    </source>
</evidence>
<dbReference type="InterPro" id="IPR002110">
    <property type="entry name" value="Ankyrin_rpt"/>
</dbReference>
<dbReference type="GO" id="GO:0009864">
    <property type="term" value="P:induced systemic resistance, jasmonic acid mediated signaling pathway"/>
    <property type="evidence" value="ECO:0007669"/>
    <property type="project" value="TreeGrafter"/>
</dbReference>
<feature type="compositionally biased region" description="Acidic residues" evidence="4">
    <location>
        <begin position="1"/>
        <end position="11"/>
    </location>
</feature>
<dbReference type="OrthoDB" id="45365at2759"/>
<keyword evidence="7" id="KW-1185">Reference proteome</keyword>
<organism evidence="6 7">
    <name type="scientific">Chloropicon primus</name>
    <dbReference type="NCBI Taxonomy" id="1764295"/>
    <lineage>
        <taxon>Eukaryota</taxon>
        <taxon>Viridiplantae</taxon>
        <taxon>Chlorophyta</taxon>
        <taxon>Chloropicophyceae</taxon>
        <taxon>Chloropicales</taxon>
        <taxon>Chloropicaceae</taxon>
        <taxon>Chloropicon</taxon>
    </lineage>
</organism>
<dbReference type="PANTHER" id="PTHR46668">
    <property type="entry name" value="BTB/POZ DOMAIN AND ANKYRIN REPEAT-CONTAINING PROTEIN NH5.2"/>
    <property type="match status" value="1"/>
</dbReference>
<dbReference type="PROSITE" id="PS50297">
    <property type="entry name" value="ANK_REP_REGION"/>
    <property type="match status" value="1"/>
</dbReference>
<dbReference type="PANTHER" id="PTHR46668:SF1">
    <property type="entry name" value="REGULATORY PROTEIN NPR5"/>
    <property type="match status" value="1"/>
</dbReference>
<dbReference type="Proteomes" id="UP000316726">
    <property type="component" value="Chromosome 1"/>
</dbReference>
<dbReference type="PROSITE" id="PS50097">
    <property type="entry name" value="BTB"/>
    <property type="match status" value="1"/>
</dbReference>
<dbReference type="AlphaFoldDB" id="A0A5B8MC84"/>
<dbReference type="GO" id="GO:0099402">
    <property type="term" value="P:plant organ development"/>
    <property type="evidence" value="ECO:0007669"/>
    <property type="project" value="InterPro"/>
</dbReference>
<dbReference type="GO" id="GO:0000976">
    <property type="term" value="F:transcription cis-regulatory region binding"/>
    <property type="evidence" value="ECO:0007669"/>
    <property type="project" value="TreeGrafter"/>
</dbReference>
<keyword evidence="3" id="KW-0040">ANK repeat</keyword>
<dbReference type="SUPFAM" id="SSF54695">
    <property type="entry name" value="POZ domain"/>
    <property type="match status" value="1"/>
</dbReference>
<feature type="region of interest" description="Disordered" evidence="4">
    <location>
        <begin position="1"/>
        <end position="65"/>
    </location>
</feature>
<sequence>MGEVSEESEGEEGVRVVAEGVENGEGLGEEGLDRPVELEASETDESGREEEGQEEEGEGSADESQEKIFLFQWPDATITIARSKDEETLKAEMSFLGSIENCRIAEYTGPLQINLKLTPIPGVWKDDPQYLEFVQKIDHKEKLKDDFTALFESDRSANFADVKFIVEGKDVFAHKAILAARAESFKKGFVSEWKSESREGEMSCYKVFKGIRCEVFVALIRYLYTSQADFSLPQRYIEDDVPISKRGDESEILDCALQFGIDILQAAESYSVGGLRYQAVQFLAGFTLYPSKIFMILVVAHRHGLKTLKTYCLQMLAKHDAISILELLSRVDMPFNVLSEVNKIRSSYGLLSAESVKCQKLMEENKQEELLSFIDRQKIDLDKSIILHLMSGFGTPSGIKDILERGANINHYDDDGNTPLHYATISANPDNVSQLLKSGANPFLKNCRQRMPLDELEYVRTLGSETSNTEENLQDRQAACEQLISSHASQVLKPVNTEEFKPRDTASRASEIVLNPDFVHAINPDRKEAITFAPAVSHGGFFPYRDGVSMEQELMQFMLPNTCMTLLRVDEAQNNDNSKGKDGKSRKTFPQYLEEHNITDNLLSDLLQSGS</sequence>
<dbReference type="EMBL" id="CP031034">
    <property type="protein sequence ID" value="QDZ18067.1"/>
    <property type="molecule type" value="Genomic_DNA"/>
</dbReference>
<evidence type="ECO:0000259" key="5">
    <source>
        <dbReference type="PROSITE" id="PS50097"/>
    </source>
</evidence>
<evidence type="ECO:0000256" key="4">
    <source>
        <dbReference type="SAM" id="MobiDB-lite"/>
    </source>
</evidence>
<dbReference type="SMART" id="SM00225">
    <property type="entry name" value="BTB"/>
    <property type="match status" value="1"/>
</dbReference>
<dbReference type="SMART" id="SM00248">
    <property type="entry name" value="ANK"/>
    <property type="match status" value="2"/>
</dbReference>
<comment type="similarity">
    <text evidence="2">Belongs to the plant 'ANKYRIN-BTB/POZ' family. 'NOOT-BOP-COCH-like' (NBCL) subfamily.</text>
</comment>
<dbReference type="InterPro" id="IPR044284">
    <property type="entry name" value="NPR5/6"/>
</dbReference>
<dbReference type="STRING" id="1764295.A0A5B8MC84"/>
<feature type="compositionally biased region" description="Acidic residues" evidence="4">
    <location>
        <begin position="51"/>
        <end position="63"/>
    </location>
</feature>
<dbReference type="InterPro" id="IPR036770">
    <property type="entry name" value="Ankyrin_rpt-contain_sf"/>
</dbReference>
<dbReference type="Gene3D" id="3.30.710.10">
    <property type="entry name" value="Potassium Channel Kv1.1, Chain A"/>
    <property type="match status" value="1"/>
</dbReference>
<proteinExistence type="inferred from homology"/>
<feature type="repeat" description="ANK" evidence="3">
    <location>
        <begin position="415"/>
        <end position="447"/>
    </location>
</feature>